<feature type="transmembrane region" description="Helical" evidence="11">
    <location>
        <begin position="137"/>
        <end position="157"/>
    </location>
</feature>
<feature type="transmembrane region" description="Helical" evidence="11">
    <location>
        <begin position="284"/>
        <end position="301"/>
    </location>
</feature>
<feature type="transmembrane region" description="Helical" evidence="11">
    <location>
        <begin position="16"/>
        <end position="36"/>
    </location>
</feature>
<dbReference type="InterPro" id="IPR011923">
    <property type="entry name" value="RodA/MrdB"/>
</dbReference>
<accession>A0ABU3RL33</accession>
<evidence type="ECO:0000256" key="7">
    <source>
        <dbReference type="ARBA" id="ARBA00022984"/>
    </source>
</evidence>
<name>A0ABU3RL33_9BACL</name>
<comment type="subcellular location">
    <subcellularLocation>
        <location evidence="1">Membrane</location>
        <topology evidence="1">Multi-pass membrane protein</topology>
    </subcellularLocation>
</comment>
<dbReference type="NCBIfam" id="TIGR02210">
    <property type="entry name" value="rodA_shape"/>
    <property type="match status" value="1"/>
</dbReference>
<gene>
    <name evidence="12" type="primary">rodA</name>
    <name evidence="12" type="ORF">RQP52_27475</name>
</gene>
<dbReference type="InterPro" id="IPR018365">
    <property type="entry name" value="Cell_cycle_FtsW-rel_CS"/>
</dbReference>
<feature type="transmembrane region" description="Helical" evidence="11">
    <location>
        <begin position="187"/>
        <end position="207"/>
    </location>
</feature>
<feature type="transmembrane region" description="Helical" evidence="11">
    <location>
        <begin position="313"/>
        <end position="331"/>
    </location>
</feature>
<evidence type="ECO:0000256" key="4">
    <source>
        <dbReference type="ARBA" id="ARBA00022679"/>
    </source>
</evidence>
<evidence type="ECO:0000256" key="5">
    <source>
        <dbReference type="ARBA" id="ARBA00022692"/>
    </source>
</evidence>
<feature type="transmembrane region" description="Helical" evidence="11">
    <location>
        <begin position="75"/>
        <end position="92"/>
    </location>
</feature>
<comment type="caution">
    <text evidence="12">The sequence shown here is derived from an EMBL/GenBank/DDBJ whole genome shotgun (WGS) entry which is preliminary data.</text>
</comment>
<evidence type="ECO:0000256" key="1">
    <source>
        <dbReference type="ARBA" id="ARBA00004141"/>
    </source>
</evidence>
<evidence type="ECO:0000313" key="12">
    <source>
        <dbReference type="EMBL" id="MDU0204828.1"/>
    </source>
</evidence>
<feature type="transmembrane region" description="Helical" evidence="11">
    <location>
        <begin position="42"/>
        <end position="63"/>
    </location>
</feature>
<dbReference type="Proteomes" id="UP001260980">
    <property type="component" value="Unassembled WGS sequence"/>
</dbReference>
<feature type="transmembrane region" description="Helical" evidence="11">
    <location>
        <begin position="163"/>
        <end position="180"/>
    </location>
</feature>
<keyword evidence="2" id="KW-1003">Cell membrane</keyword>
<dbReference type="PANTHER" id="PTHR30474:SF1">
    <property type="entry name" value="PEPTIDOGLYCAN GLYCOSYLTRANSFERASE MRDB"/>
    <property type="match status" value="1"/>
</dbReference>
<evidence type="ECO:0000256" key="9">
    <source>
        <dbReference type="ARBA" id="ARBA00023136"/>
    </source>
</evidence>
<evidence type="ECO:0000256" key="6">
    <source>
        <dbReference type="ARBA" id="ARBA00022960"/>
    </source>
</evidence>
<feature type="transmembrane region" description="Helical" evidence="11">
    <location>
        <begin position="351"/>
        <end position="373"/>
    </location>
</feature>
<evidence type="ECO:0000256" key="2">
    <source>
        <dbReference type="ARBA" id="ARBA00022475"/>
    </source>
</evidence>
<reference evidence="12 13" key="1">
    <citation type="submission" date="2023-10" db="EMBL/GenBank/DDBJ databases">
        <title>Paenibacillus strain PFR10 Genome sequencing and assembly.</title>
        <authorList>
            <person name="Kim I."/>
        </authorList>
    </citation>
    <scope>NUCLEOTIDE SEQUENCE [LARGE SCALE GENOMIC DNA]</scope>
    <source>
        <strain evidence="12 13">PFR10</strain>
    </source>
</reference>
<evidence type="ECO:0000313" key="13">
    <source>
        <dbReference type="Proteomes" id="UP001260980"/>
    </source>
</evidence>
<proteinExistence type="predicted"/>
<dbReference type="EMBL" id="JAWCUD010000011">
    <property type="protein sequence ID" value="MDU0204828.1"/>
    <property type="molecule type" value="Genomic_DNA"/>
</dbReference>
<evidence type="ECO:0000256" key="3">
    <source>
        <dbReference type="ARBA" id="ARBA00022676"/>
    </source>
</evidence>
<evidence type="ECO:0000256" key="11">
    <source>
        <dbReference type="SAM" id="Phobius"/>
    </source>
</evidence>
<evidence type="ECO:0000256" key="8">
    <source>
        <dbReference type="ARBA" id="ARBA00022989"/>
    </source>
</evidence>
<keyword evidence="3" id="KW-0328">Glycosyltransferase</keyword>
<organism evidence="12 13">
    <name type="scientific">Paenibacillus violae</name>
    <dbReference type="NCBI Taxonomy" id="3077234"/>
    <lineage>
        <taxon>Bacteria</taxon>
        <taxon>Bacillati</taxon>
        <taxon>Bacillota</taxon>
        <taxon>Bacilli</taxon>
        <taxon>Bacillales</taxon>
        <taxon>Paenibacillaceae</taxon>
        <taxon>Paenibacillus</taxon>
    </lineage>
</organism>
<sequence>MLVIKELLPKAKKIDFIIIALLLCFMAISTIVIYSATNNTKFAGLHVNNLVMFAAMFVPMLVLTMLDYRAIIRHLSVYLYIFGILLLIFVMFKGMNINGSQRWINLHFMQFQPSELAKVFVILLLAKMLEKRKGEYLRFVQDIIPMIVVVGIPFLLILKQPDMGTSIVIICIFLGMLWIGKIRFKHGLLGLFVIIGIIGSIIALYFVDPPLFNKIVKPYQLHRIQTFLDPTSDPDQSYQVVNSMKAVGSGELLGEGYLHGTMIHNGYIPYDYADSIYVVIGEEFGFVGSSILLLLYYFLIYRMIRIAMECEDLEGSYLIIGVTSMFILQIFENIAMHTGLMPLTGIALPFVSYGGSSLMTNMLSMGLVLSVLVHQSKPFQFGNELASSSDK</sequence>
<dbReference type="PROSITE" id="PS00428">
    <property type="entry name" value="FTSW_RODA_SPOVE"/>
    <property type="match status" value="1"/>
</dbReference>
<evidence type="ECO:0000256" key="10">
    <source>
        <dbReference type="ARBA" id="ARBA00023316"/>
    </source>
</evidence>
<protein>
    <submittedName>
        <fullName evidence="12">Rod shape-determining protein RodA</fullName>
    </submittedName>
</protein>
<keyword evidence="5 11" id="KW-0812">Transmembrane</keyword>
<dbReference type="Pfam" id="PF01098">
    <property type="entry name" value="FTSW_RODA_SPOVE"/>
    <property type="match status" value="1"/>
</dbReference>
<keyword evidence="4" id="KW-0808">Transferase</keyword>
<keyword evidence="9 11" id="KW-0472">Membrane</keyword>
<dbReference type="PANTHER" id="PTHR30474">
    <property type="entry name" value="CELL CYCLE PROTEIN"/>
    <property type="match status" value="1"/>
</dbReference>
<keyword evidence="8 11" id="KW-1133">Transmembrane helix</keyword>
<dbReference type="InterPro" id="IPR001182">
    <property type="entry name" value="FtsW/RodA"/>
</dbReference>
<keyword evidence="6" id="KW-0133">Cell shape</keyword>
<keyword evidence="7" id="KW-0573">Peptidoglycan synthesis</keyword>
<keyword evidence="13" id="KW-1185">Reference proteome</keyword>
<keyword evidence="10" id="KW-0961">Cell wall biogenesis/degradation</keyword>